<comment type="caution">
    <text evidence="9">The sequence shown here is derived from an EMBL/GenBank/DDBJ whole genome shotgun (WGS) entry which is preliminary data.</text>
</comment>
<reference evidence="9" key="2">
    <citation type="submission" date="2021-01" db="EMBL/GenBank/DDBJ databases">
        <authorList>
            <person name="Schikora-Tamarit M.A."/>
        </authorList>
    </citation>
    <scope>NUCLEOTIDE SEQUENCE</scope>
    <source>
        <strain evidence="9">CBS6075</strain>
    </source>
</reference>
<feature type="region of interest" description="Disordered" evidence="6">
    <location>
        <begin position="266"/>
        <end position="301"/>
    </location>
</feature>
<accession>A0A9P8PBL8</accession>
<evidence type="ECO:0000256" key="4">
    <source>
        <dbReference type="ARBA" id="ARBA00022989"/>
    </source>
</evidence>
<dbReference type="GO" id="GO:0008195">
    <property type="term" value="F:phosphatidate phosphatase activity"/>
    <property type="evidence" value="ECO:0007669"/>
    <property type="project" value="TreeGrafter"/>
</dbReference>
<comment type="similarity">
    <text evidence="2">Belongs to the PA-phosphatase related phosphoesterase family.</text>
</comment>
<feature type="transmembrane region" description="Helical" evidence="7">
    <location>
        <begin position="207"/>
        <end position="224"/>
    </location>
</feature>
<evidence type="ECO:0000256" key="1">
    <source>
        <dbReference type="ARBA" id="ARBA00004141"/>
    </source>
</evidence>
<keyword evidence="5 7" id="KW-0472">Membrane</keyword>
<dbReference type="GO" id="GO:0016020">
    <property type="term" value="C:membrane"/>
    <property type="evidence" value="ECO:0007669"/>
    <property type="project" value="UniProtKB-SubCell"/>
</dbReference>
<dbReference type="GO" id="GO:0006644">
    <property type="term" value="P:phospholipid metabolic process"/>
    <property type="evidence" value="ECO:0007669"/>
    <property type="project" value="InterPro"/>
</dbReference>
<evidence type="ECO:0000259" key="8">
    <source>
        <dbReference type="SMART" id="SM00014"/>
    </source>
</evidence>
<dbReference type="SUPFAM" id="SSF48317">
    <property type="entry name" value="Acid phosphatase/Vanadium-dependent haloperoxidase"/>
    <property type="match status" value="1"/>
</dbReference>
<evidence type="ECO:0000313" key="10">
    <source>
        <dbReference type="Proteomes" id="UP000769157"/>
    </source>
</evidence>
<proteinExistence type="inferred from homology"/>
<dbReference type="InterPro" id="IPR036938">
    <property type="entry name" value="PAP2/HPO_sf"/>
</dbReference>
<comment type="subcellular location">
    <subcellularLocation>
        <location evidence="1">Membrane</location>
        <topology evidence="1">Multi-pass membrane protein</topology>
    </subcellularLocation>
</comment>
<dbReference type="AlphaFoldDB" id="A0A9P8PBL8"/>
<keyword evidence="10" id="KW-1185">Reference proteome</keyword>
<dbReference type="PANTHER" id="PTHR10165:SF35">
    <property type="entry name" value="RE23632P"/>
    <property type="match status" value="1"/>
</dbReference>
<feature type="transmembrane region" description="Helical" evidence="7">
    <location>
        <begin position="25"/>
        <end position="46"/>
    </location>
</feature>
<evidence type="ECO:0000256" key="7">
    <source>
        <dbReference type="SAM" id="Phobius"/>
    </source>
</evidence>
<name>A0A9P8PBL8_9ASCO</name>
<feature type="transmembrane region" description="Helical" evidence="7">
    <location>
        <begin position="104"/>
        <end position="128"/>
    </location>
</feature>
<dbReference type="RefSeq" id="XP_046063541.1">
    <property type="nucleotide sequence ID" value="XM_046202157.1"/>
</dbReference>
<feature type="transmembrane region" description="Helical" evidence="7">
    <location>
        <begin position="77"/>
        <end position="98"/>
    </location>
</feature>
<dbReference type="PANTHER" id="PTHR10165">
    <property type="entry name" value="LIPID PHOSPHATE PHOSPHATASE"/>
    <property type="match status" value="1"/>
</dbReference>
<dbReference type="Pfam" id="PF01569">
    <property type="entry name" value="PAP2"/>
    <property type="match status" value="1"/>
</dbReference>
<protein>
    <recommendedName>
        <fullName evidence="8">Phosphatidic acid phosphatase type 2/haloperoxidase domain-containing protein</fullName>
    </recommendedName>
</protein>
<evidence type="ECO:0000256" key="6">
    <source>
        <dbReference type="SAM" id="MobiDB-lite"/>
    </source>
</evidence>
<dbReference type="OrthoDB" id="10030083at2759"/>
<evidence type="ECO:0000256" key="5">
    <source>
        <dbReference type="ARBA" id="ARBA00023136"/>
    </source>
</evidence>
<organism evidence="9 10">
    <name type="scientific">Ogataea philodendri</name>
    <dbReference type="NCBI Taxonomy" id="1378263"/>
    <lineage>
        <taxon>Eukaryota</taxon>
        <taxon>Fungi</taxon>
        <taxon>Dikarya</taxon>
        <taxon>Ascomycota</taxon>
        <taxon>Saccharomycotina</taxon>
        <taxon>Pichiomycetes</taxon>
        <taxon>Pichiales</taxon>
        <taxon>Pichiaceae</taxon>
        <taxon>Ogataea</taxon>
    </lineage>
</organism>
<dbReference type="InterPro" id="IPR043216">
    <property type="entry name" value="PAP-like"/>
</dbReference>
<feature type="domain" description="Phosphatidic acid phosphatase type 2/haloperoxidase" evidence="8">
    <location>
        <begin position="112"/>
        <end position="254"/>
    </location>
</feature>
<dbReference type="GO" id="GO:0046839">
    <property type="term" value="P:phospholipid dephosphorylation"/>
    <property type="evidence" value="ECO:0007669"/>
    <property type="project" value="TreeGrafter"/>
</dbReference>
<reference evidence="9" key="1">
    <citation type="journal article" date="2021" name="Open Biol.">
        <title>Shared evolutionary footprints suggest mitochondrial oxidative damage underlies multiple complex I losses in fungi.</title>
        <authorList>
            <person name="Schikora-Tamarit M.A."/>
            <person name="Marcet-Houben M."/>
            <person name="Nosek J."/>
            <person name="Gabaldon T."/>
        </authorList>
    </citation>
    <scope>NUCLEOTIDE SEQUENCE</scope>
    <source>
        <strain evidence="9">CBS6075</strain>
    </source>
</reference>
<keyword evidence="4 7" id="KW-1133">Transmembrane helix</keyword>
<feature type="transmembrane region" description="Helical" evidence="7">
    <location>
        <begin position="236"/>
        <end position="254"/>
    </location>
</feature>
<evidence type="ECO:0000313" key="9">
    <source>
        <dbReference type="EMBL" id="KAH3669278.1"/>
    </source>
</evidence>
<dbReference type="GeneID" id="70233367"/>
<gene>
    <name evidence="9" type="ORF">OGAPHI_001399</name>
</gene>
<dbReference type="InterPro" id="IPR000326">
    <property type="entry name" value="PAP2/HPO"/>
</dbReference>
<dbReference type="SMART" id="SM00014">
    <property type="entry name" value="acidPPc"/>
    <property type="match status" value="1"/>
</dbReference>
<evidence type="ECO:0000256" key="2">
    <source>
        <dbReference type="ARBA" id="ARBA00008816"/>
    </source>
</evidence>
<dbReference type="CDD" id="cd03390">
    <property type="entry name" value="PAP2_containing_1_like"/>
    <property type="match status" value="1"/>
</dbReference>
<dbReference type="EMBL" id="JAEUBE010000137">
    <property type="protein sequence ID" value="KAH3669278.1"/>
    <property type="molecule type" value="Genomic_DNA"/>
</dbReference>
<keyword evidence="3 7" id="KW-0812">Transmembrane</keyword>
<evidence type="ECO:0000256" key="3">
    <source>
        <dbReference type="ARBA" id="ARBA00022692"/>
    </source>
</evidence>
<sequence>MSLYSLSLDRDHFGLSKLPFHSLLVHWRISDALYVLLIIFLDGAVFERIEPYQRQFTINDLTISHPFAEVERVSGPALLNIVTIVPTLIIFTGVLLLTPRHHKLYVLYVSLIGQYVSLGTCVFITDVFKNWIGRCRPDFLARCQPDPAALKDTLYYASEICTTTNKGRLLDGFRTTPSGHSSMSFSGLGYATLWLLGQLTATKSDVGAWRAIVSLLPALYASYVAMSRTQDYRHHFVDVILGSILGSLIAWWSYRRLFPAVTSSNSYTPTALHSDDKEHEYTRLQDESYQLAPHSEDEPPV</sequence>
<dbReference type="Proteomes" id="UP000769157">
    <property type="component" value="Unassembled WGS sequence"/>
</dbReference>
<dbReference type="Gene3D" id="1.20.144.10">
    <property type="entry name" value="Phosphatidic acid phosphatase type 2/haloperoxidase"/>
    <property type="match status" value="1"/>
</dbReference>
<feature type="compositionally biased region" description="Basic and acidic residues" evidence="6">
    <location>
        <begin position="273"/>
        <end position="286"/>
    </location>
</feature>